<sequence>MIAAKQHGSFCLREVAGIDRFQQPVSVGIPFSDENCTLPTHIIDEAGKHTACQCSVLSKWASGRPRWVLITACVDILSHSASEFWLSDDHPVSASSTHTHELVAKTSASSLPSLLSVDRDAFASIGTELSVVRQNGESMVLQIQHSDQVADGPVYRTLSVTGNLGARRPIRFIIRATHYKPAGLFKVELTLHNPRRAEHQGGFWDLGDPQSEHVESAVLSFSSDFAADRTLHWKEQQDSQWMHSDLKNWSLSQLNSGGQRWQSRVHVDAQGNVLSGSPGYEVTLDGKVTRGTRAAPTVQLQDHRSCLAATMVDFWQKFPSAMEIDGSSIKTHLYPKHACGAMELQPGEQTTRTVWLSIARPDSRPDELDWVHCPLVAVPTETRMRETDGLEWVASIPIGHFGNSSIVGHNVESLASTAGASERVDAKTPRQSIATDADLLEEMLSGDRNFFWKREQIDEYGWRNYGDSWADHEEAYSEDPKPVISHYNNQYDLLQGLLRQYLRTYDPRWWALARPLAEHVMDIDIYHTEKDKAAYNGGLFWHTSHYRDAGLATHRTYSRLMTGDKHHVNGGGPSNEHNYTSGLLLYHHLTGCPRAKEAVLSLANWVIAMDDGCQSVLAPVSSLPTGNASSTSDPGYHGPGRGVGNSINALIDGWQLTREPRYLHKCGELIRRAIHPEDDIAELNLLDAELRWSYTVGLQAAARYEAVVGDTDPELCEYIRASLIRFGRWMQQNESLYLSEPKVLEFPTETWAAQDMRKGVTMMMISRYLPNSERRAMHDAGVEFFASALQQLREFPTRNGTRPSAIALQQFPLADHFQADADQSRKVETTRSDRQWPDRLPLRTQKQDLKSSLRSPLGLLKLAVRGLRPSPWMKTIPETPIGRQWRNWISQ</sequence>
<organism evidence="2 3">
    <name type="scientific">Stieleria varia</name>
    <dbReference type="NCBI Taxonomy" id="2528005"/>
    <lineage>
        <taxon>Bacteria</taxon>
        <taxon>Pseudomonadati</taxon>
        <taxon>Planctomycetota</taxon>
        <taxon>Planctomycetia</taxon>
        <taxon>Pirellulales</taxon>
        <taxon>Pirellulaceae</taxon>
        <taxon>Stieleria</taxon>
    </lineage>
</organism>
<gene>
    <name evidence="2" type="ORF">Pla52n_46540</name>
</gene>
<dbReference type="RefSeq" id="WP_146521727.1">
    <property type="nucleotide sequence ID" value="NZ_CP151726.1"/>
</dbReference>
<reference evidence="2 3" key="1">
    <citation type="submission" date="2019-02" db="EMBL/GenBank/DDBJ databases">
        <title>Deep-cultivation of Planctomycetes and their phenomic and genomic characterization uncovers novel biology.</title>
        <authorList>
            <person name="Wiegand S."/>
            <person name="Jogler M."/>
            <person name="Boedeker C."/>
            <person name="Pinto D."/>
            <person name="Vollmers J."/>
            <person name="Rivas-Marin E."/>
            <person name="Kohn T."/>
            <person name="Peeters S.H."/>
            <person name="Heuer A."/>
            <person name="Rast P."/>
            <person name="Oberbeckmann S."/>
            <person name="Bunk B."/>
            <person name="Jeske O."/>
            <person name="Meyerdierks A."/>
            <person name="Storesund J.E."/>
            <person name="Kallscheuer N."/>
            <person name="Luecker S."/>
            <person name="Lage O.M."/>
            <person name="Pohl T."/>
            <person name="Merkel B.J."/>
            <person name="Hornburger P."/>
            <person name="Mueller R.-W."/>
            <person name="Bruemmer F."/>
            <person name="Labrenz M."/>
            <person name="Spormann A.M."/>
            <person name="Op Den Camp H."/>
            <person name="Overmann J."/>
            <person name="Amann R."/>
            <person name="Jetten M.S.M."/>
            <person name="Mascher T."/>
            <person name="Medema M.H."/>
            <person name="Devos D.P."/>
            <person name="Kaster A.-K."/>
            <person name="Ovreas L."/>
            <person name="Rohde M."/>
            <person name="Galperin M.Y."/>
            <person name="Jogler C."/>
        </authorList>
    </citation>
    <scope>NUCLEOTIDE SEQUENCE [LARGE SCALE GENOMIC DNA]</scope>
    <source>
        <strain evidence="2 3">Pla52n</strain>
    </source>
</reference>
<dbReference type="SUPFAM" id="SSF48208">
    <property type="entry name" value="Six-hairpin glycosidases"/>
    <property type="match status" value="1"/>
</dbReference>
<dbReference type="Proteomes" id="UP000320176">
    <property type="component" value="Unassembled WGS sequence"/>
</dbReference>
<proteinExistence type="predicted"/>
<feature type="region of interest" description="Disordered" evidence="1">
    <location>
        <begin position="821"/>
        <end position="849"/>
    </location>
</feature>
<keyword evidence="3" id="KW-1185">Reference proteome</keyword>
<dbReference type="AlphaFoldDB" id="A0A5C6ANM4"/>
<dbReference type="GO" id="GO:0005975">
    <property type="term" value="P:carbohydrate metabolic process"/>
    <property type="evidence" value="ECO:0007669"/>
    <property type="project" value="InterPro"/>
</dbReference>
<dbReference type="InterPro" id="IPR008929">
    <property type="entry name" value="Chondroitin_lyas"/>
</dbReference>
<evidence type="ECO:0000256" key="1">
    <source>
        <dbReference type="SAM" id="MobiDB-lite"/>
    </source>
</evidence>
<evidence type="ECO:0000313" key="3">
    <source>
        <dbReference type="Proteomes" id="UP000320176"/>
    </source>
</evidence>
<dbReference type="OrthoDB" id="262615at2"/>
<evidence type="ECO:0000313" key="2">
    <source>
        <dbReference type="EMBL" id="TWU01280.1"/>
    </source>
</evidence>
<dbReference type="SUPFAM" id="SSF48230">
    <property type="entry name" value="Chondroitin AC/alginate lyase"/>
    <property type="match status" value="1"/>
</dbReference>
<name>A0A5C6ANM4_9BACT</name>
<protein>
    <submittedName>
        <fullName evidence="2">Uncharacterized protein</fullName>
    </submittedName>
</protein>
<dbReference type="EMBL" id="SJPN01000005">
    <property type="protein sequence ID" value="TWU01280.1"/>
    <property type="molecule type" value="Genomic_DNA"/>
</dbReference>
<comment type="caution">
    <text evidence="2">The sequence shown here is derived from an EMBL/GenBank/DDBJ whole genome shotgun (WGS) entry which is preliminary data.</text>
</comment>
<accession>A0A5C6ANM4</accession>
<dbReference type="InterPro" id="IPR008928">
    <property type="entry name" value="6-hairpin_glycosidase_sf"/>
</dbReference>